<protein>
    <submittedName>
        <fullName evidence="5">DNA-binding FadR family transcriptional regulator</fullName>
    </submittedName>
</protein>
<keyword evidence="6" id="KW-1185">Reference proteome</keyword>
<sequence>MPPATTRSPDEPAPRQSRPTMVAEAIKAWVMEQGLKSGDRLPGEAELIERFGMSKGTIREATRILEAQGLVRTRSGPGGGTFVHEMSSDRARALLSSYFYFRDLSLADIYQVRRALEPEVAASLAGKLSDSQLQQLEDIMAGYNAPARTAEEEREQHIASLSFHATLAEMSDNPLLSFIIAFVTRTLSDLTVYRKLYDPPNHALWAEGKTYQGDLLRALRAGDSDAARTTMVAHMQTAQALMEAQEAEVVLRLTV</sequence>
<dbReference type="GO" id="GO:0003677">
    <property type="term" value="F:DNA binding"/>
    <property type="evidence" value="ECO:0007669"/>
    <property type="project" value="UniProtKB-KW"/>
</dbReference>
<keyword evidence="1" id="KW-0805">Transcription regulation</keyword>
<dbReference type="InterPro" id="IPR036390">
    <property type="entry name" value="WH_DNA-bd_sf"/>
</dbReference>
<dbReference type="InterPro" id="IPR008920">
    <property type="entry name" value="TF_FadR/GntR_C"/>
</dbReference>
<dbReference type="CDD" id="cd07377">
    <property type="entry name" value="WHTH_GntR"/>
    <property type="match status" value="1"/>
</dbReference>
<dbReference type="EMBL" id="JACIEQ010000001">
    <property type="protein sequence ID" value="MBB4020941.1"/>
    <property type="molecule type" value="Genomic_DNA"/>
</dbReference>
<proteinExistence type="predicted"/>
<evidence type="ECO:0000256" key="1">
    <source>
        <dbReference type="ARBA" id="ARBA00023015"/>
    </source>
</evidence>
<keyword evidence="2 5" id="KW-0238">DNA-binding</keyword>
<dbReference type="SMART" id="SM00345">
    <property type="entry name" value="HTH_GNTR"/>
    <property type="match status" value="1"/>
</dbReference>
<dbReference type="SMART" id="SM00895">
    <property type="entry name" value="FCD"/>
    <property type="match status" value="1"/>
</dbReference>
<organism evidence="5 6">
    <name type="scientific">Actibacterium naphthalenivorans</name>
    <dbReference type="NCBI Taxonomy" id="1614693"/>
    <lineage>
        <taxon>Bacteria</taxon>
        <taxon>Pseudomonadati</taxon>
        <taxon>Pseudomonadota</taxon>
        <taxon>Alphaproteobacteria</taxon>
        <taxon>Rhodobacterales</taxon>
        <taxon>Roseobacteraceae</taxon>
        <taxon>Actibacterium</taxon>
    </lineage>
</organism>
<gene>
    <name evidence="5" type="ORF">GGR17_000732</name>
</gene>
<dbReference type="Proteomes" id="UP000585681">
    <property type="component" value="Unassembled WGS sequence"/>
</dbReference>
<reference evidence="5" key="1">
    <citation type="submission" date="2020-08" db="EMBL/GenBank/DDBJ databases">
        <title>Genomic Encyclopedia of Type Strains, Phase IV (KMG-IV): sequencing the most valuable type-strain genomes for metagenomic binning, comparative biology and taxonomic classification.</title>
        <authorList>
            <person name="Goeker M."/>
        </authorList>
    </citation>
    <scope>NUCLEOTIDE SEQUENCE [LARGE SCALE GENOMIC DNA]</scope>
    <source>
        <strain evidence="5">DSM 105040</strain>
    </source>
</reference>
<evidence type="ECO:0000256" key="3">
    <source>
        <dbReference type="ARBA" id="ARBA00023163"/>
    </source>
</evidence>
<accession>A0A840C4T6</accession>
<keyword evidence="3" id="KW-0804">Transcription</keyword>
<dbReference type="InterPro" id="IPR000524">
    <property type="entry name" value="Tscrpt_reg_HTH_GntR"/>
</dbReference>
<dbReference type="PRINTS" id="PR00035">
    <property type="entry name" value="HTHGNTR"/>
</dbReference>
<dbReference type="Gene3D" id="1.10.10.10">
    <property type="entry name" value="Winged helix-like DNA-binding domain superfamily/Winged helix DNA-binding domain"/>
    <property type="match status" value="1"/>
</dbReference>
<name>A0A840C4T6_9RHOB</name>
<feature type="domain" description="HTH gntR-type" evidence="4">
    <location>
        <begin position="16"/>
        <end position="86"/>
    </location>
</feature>
<evidence type="ECO:0000259" key="4">
    <source>
        <dbReference type="PROSITE" id="PS50949"/>
    </source>
</evidence>
<evidence type="ECO:0000313" key="5">
    <source>
        <dbReference type="EMBL" id="MBB4020941.1"/>
    </source>
</evidence>
<dbReference type="SUPFAM" id="SSF46785">
    <property type="entry name" value="Winged helix' DNA-binding domain"/>
    <property type="match status" value="1"/>
</dbReference>
<dbReference type="Pfam" id="PF07729">
    <property type="entry name" value="FCD"/>
    <property type="match status" value="1"/>
</dbReference>
<evidence type="ECO:0000256" key="2">
    <source>
        <dbReference type="ARBA" id="ARBA00023125"/>
    </source>
</evidence>
<dbReference type="SUPFAM" id="SSF48008">
    <property type="entry name" value="GntR ligand-binding domain-like"/>
    <property type="match status" value="1"/>
</dbReference>
<dbReference type="PANTHER" id="PTHR43537">
    <property type="entry name" value="TRANSCRIPTIONAL REGULATOR, GNTR FAMILY"/>
    <property type="match status" value="1"/>
</dbReference>
<dbReference type="GO" id="GO:0003700">
    <property type="term" value="F:DNA-binding transcription factor activity"/>
    <property type="evidence" value="ECO:0007669"/>
    <property type="project" value="InterPro"/>
</dbReference>
<dbReference type="AlphaFoldDB" id="A0A840C4T6"/>
<dbReference type="PANTHER" id="PTHR43537:SF5">
    <property type="entry name" value="UXU OPERON TRANSCRIPTIONAL REGULATOR"/>
    <property type="match status" value="1"/>
</dbReference>
<dbReference type="Pfam" id="PF00392">
    <property type="entry name" value="GntR"/>
    <property type="match status" value="1"/>
</dbReference>
<dbReference type="Gene3D" id="1.20.120.530">
    <property type="entry name" value="GntR ligand-binding domain-like"/>
    <property type="match status" value="1"/>
</dbReference>
<comment type="caution">
    <text evidence="5">The sequence shown here is derived from an EMBL/GenBank/DDBJ whole genome shotgun (WGS) entry which is preliminary data.</text>
</comment>
<dbReference type="InterPro" id="IPR011711">
    <property type="entry name" value="GntR_C"/>
</dbReference>
<evidence type="ECO:0000313" key="6">
    <source>
        <dbReference type="Proteomes" id="UP000585681"/>
    </source>
</evidence>
<dbReference type="PROSITE" id="PS50949">
    <property type="entry name" value="HTH_GNTR"/>
    <property type="match status" value="1"/>
</dbReference>
<dbReference type="InterPro" id="IPR036388">
    <property type="entry name" value="WH-like_DNA-bd_sf"/>
</dbReference>